<evidence type="ECO:0000313" key="3">
    <source>
        <dbReference type="Proteomes" id="UP000670925"/>
    </source>
</evidence>
<comment type="caution">
    <text evidence="2">The sequence shown here is derived from an EMBL/GenBank/DDBJ whole genome shotgun (WGS) entry which is preliminary data.</text>
</comment>
<dbReference type="AlphaFoldDB" id="A0AAW4JAW3"/>
<name>A0AAW4JAW3_ACIHA</name>
<reference evidence="2" key="1">
    <citation type="submission" date="2021-03" db="EMBL/GenBank/DDBJ databases">
        <title>Acinetobacter spp. whole-genome sequenced from Terengganu.</title>
        <authorList>
            <person name="Mohd Rani F."/>
        </authorList>
    </citation>
    <scope>NUCLEOTIDE SEQUENCE</scope>
    <source>
        <strain evidence="2">AC1502</strain>
    </source>
</reference>
<evidence type="ECO:0000256" key="1">
    <source>
        <dbReference type="SAM" id="MobiDB-lite"/>
    </source>
</evidence>
<feature type="region of interest" description="Disordered" evidence="1">
    <location>
        <begin position="50"/>
        <end position="75"/>
    </location>
</feature>
<protein>
    <submittedName>
        <fullName evidence="2">Uncharacterized protein</fullName>
    </submittedName>
</protein>
<accession>A0AAW4JAW3</accession>
<dbReference type="EMBL" id="JAGFOT010000031">
    <property type="protein sequence ID" value="MBO3659524.1"/>
    <property type="molecule type" value="Genomic_DNA"/>
</dbReference>
<evidence type="ECO:0000313" key="2">
    <source>
        <dbReference type="EMBL" id="MBO3659524.1"/>
    </source>
</evidence>
<gene>
    <name evidence="2" type="ORF">J5N55_15760</name>
</gene>
<dbReference type="Proteomes" id="UP000670925">
    <property type="component" value="Unassembled WGS sequence"/>
</dbReference>
<sequence>MNKTILRVLILLGSVMLLVLAWQFFDSKPEFQTQTQSQHQDVAIGFAPIPASPPSCTTKDENQASVMTDSTSTEDMGCIGMSLPSDFEAAQVEERGSAYEQTASTPVSAEAEQTNAAQSGLKRMLQAMFYKILQLLSKL</sequence>
<feature type="compositionally biased region" description="Polar residues" evidence="1">
    <location>
        <begin position="63"/>
        <end position="74"/>
    </location>
</feature>
<organism evidence="2 3">
    <name type="scientific">Acinetobacter haemolyticus</name>
    <dbReference type="NCBI Taxonomy" id="29430"/>
    <lineage>
        <taxon>Bacteria</taxon>
        <taxon>Pseudomonadati</taxon>
        <taxon>Pseudomonadota</taxon>
        <taxon>Gammaproteobacteria</taxon>
        <taxon>Moraxellales</taxon>
        <taxon>Moraxellaceae</taxon>
        <taxon>Acinetobacter</taxon>
    </lineage>
</organism>
<proteinExistence type="predicted"/>
<dbReference type="RefSeq" id="WP_208464858.1">
    <property type="nucleotide sequence ID" value="NZ_JAGFOT010000031.1"/>
</dbReference>